<comment type="caution">
    <text evidence="13">The sequence shown here is derived from an EMBL/GenBank/DDBJ whole genome shotgun (WGS) entry which is preliminary data.</text>
</comment>
<keyword evidence="4" id="KW-0808">Transferase</keyword>
<keyword evidence="9" id="KW-0812">Transmembrane</keyword>
<dbReference type="Gene3D" id="3.30.565.10">
    <property type="entry name" value="Histidine kinase-like ATPase, C-terminal domain"/>
    <property type="match status" value="1"/>
</dbReference>
<comment type="catalytic activity">
    <reaction evidence="1">
        <text>ATP + protein L-histidine = ADP + protein N-phospho-L-histidine.</text>
        <dbReference type="EC" id="2.7.13.3"/>
    </reaction>
</comment>
<dbReference type="InterPro" id="IPR003594">
    <property type="entry name" value="HATPase_dom"/>
</dbReference>
<dbReference type="InterPro" id="IPR050482">
    <property type="entry name" value="Sensor_HK_TwoCompSys"/>
</dbReference>
<feature type="transmembrane region" description="Helical" evidence="9">
    <location>
        <begin position="12"/>
        <end position="29"/>
    </location>
</feature>
<keyword evidence="7" id="KW-0067">ATP-binding</keyword>
<keyword evidence="6 13" id="KW-0418">Kinase</keyword>
<dbReference type="SUPFAM" id="SSF55874">
    <property type="entry name" value="ATPase domain of HSP90 chaperone/DNA topoisomerase II/histidine kinase"/>
    <property type="match status" value="1"/>
</dbReference>
<evidence type="ECO:0000256" key="7">
    <source>
        <dbReference type="ARBA" id="ARBA00022840"/>
    </source>
</evidence>
<evidence type="ECO:0000256" key="9">
    <source>
        <dbReference type="SAM" id="Phobius"/>
    </source>
</evidence>
<organism evidence="13 14">
    <name type="scientific">Dactylosporangium maewongense</name>
    <dbReference type="NCBI Taxonomy" id="634393"/>
    <lineage>
        <taxon>Bacteria</taxon>
        <taxon>Bacillati</taxon>
        <taxon>Actinomycetota</taxon>
        <taxon>Actinomycetes</taxon>
        <taxon>Micromonosporales</taxon>
        <taxon>Micromonosporaceae</taxon>
        <taxon>Dactylosporangium</taxon>
    </lineage>
</organism>
<dbReference type="InterPro" id="IPR055558">
    <property type="entry name" value="DUF7134"/>
</dbReference>
<sequence>MGMRIDPAVDRAVDLAIGLVVGVVVLATTHGTPHAAPLDVTATLVAAVACLVLALRRRWPLHTFLVSSVAAEAYLVFNHKTANGMLILAAPLIALYTVAESASRRRALTIGVLAVSAFAGLHMLAKPASWLGAENLALAALGGLAVAAGDGARSRREYLAEVEARALRAERDRDADARRRVTDERLRIARDLHDAVGHQLALINVQAGVAAHLLDAQPGRAREALTHVRHASRTALGELHDTIGLLRQPGDQLAPVDPVPGLTGLPDLLDTFRRSGLAVSASGLGDALDLPVPVDLTAYRVVQEALTNVCKHAGAVAVHLLLQRTGDALTIRVENAPAAHPRKAATPGVGLVGMRERVSALGGSLEAGPRPAGGYRLTAVLPLEAR</sequence>
<evidence type="ECO:0000256" key="8">
    <source>
        <dbReference type="ARBA" id="ARBA00023012"/>
    </source>
</evidence>
<reference evidence="13 14" key="1">
    <citation type="journal article" date="2019" name="Int. J. Syst. Evol. Microbiol.">
        <title>The Global Catalogue of Microorganisms (GCM) 10K type strain sequencing project: providing services to taxonomists for standard genome sequencing and annotation.</title>
        <authorList>
            <consortium name="The Broad Institute Genomics Platform"/>
            <consortium name="The Broad Institute Genome Sequencing Center for Infectious Disease"/>
            <person name="Wu L."/>
            <person name="Ma J."/>
        </authorList>
    </citation>
    <scope>NUCLEOTIDE SEQUENCE [LARGE SCALE GENOMIC DNA]</scope>
    <source>
        <strain evidence="13 14">JCM 15933</strain>
    </source>
</reference>
<accession>A0ABN1ZMN0</accession>
<evidence type="ECO:0000259" key="12">
    <source>
        <dbReference type="Pfam" id="PF23539"/>
    </source>
</evidence>
<evidence type="ECO:0000256" key="5">
    <source>
        <dbReference type="ARBA" id="ARBA00022741"/>
    </source>
</evidence>
<keyword evidence="14" id="KW-1185">Reference proteome</keyword>
<dbReference type="GO" id="GO:0016301">
    <property type="term" value="F:kinase activity"/>
    <property type="evidence" value="ECO:0007669"/>
    <property type="project" value="UniProtKB-KW"/>
</dbReference>
<keyword evidence="9" id="KW-1133">Transmembrane helix</keyword>
<evidence type="ECO:0000313" key="13">
    <source>
        <dbReference type="EMBL" id="GAA1501198.1"/>
    </source>
</evidence>
<protein>
    <recommendedName>
        <fullName evidence="2">histidine kinase</fullName>
        <ecNumber evidence="2">2.7.13.3</ecNumber>
    </recommendedName>
</protein>
<feature type="domain" description="DUF7134" evidence="12">
    <location>
        <begin position="12"/>
        <end position="156"/>
    </location>
</feature>
<evidence type="ECO:0000259" key="11">
    <source>
        <dbReference type="Pfam" id="PF07730"/>
    </source>
</evidence>
<gene>
    <name evidence="13" type="ORF">GCM10009827_009580</name>
</gene>
<evidence type="ECO:0000256" key="4">
    <source>
        <dbReference type="ARBA" id="ARBA00022679"/>
    </source>
</evidence>
<dbReference type="Gene3D" id="1.20.5.1930">
    <property type="match status" value="1"/>
</dbReference>
<evidence type="ECO:0000259" key="10">
    <source>
        <dbReference type="Pfam" id="PF02518"/>
    </source>
</evidence>
<proteinExistence type="predicted"/>
<dbReference type="Proteomes" id="UP001501470">
    <property type="component" value="Unassembled WGS sequence"/>
</dbReference>
<keyword evidence="8" id="KW-0902">Two-component regulatory system</keyword>
<dbReference type="InterPro" id="IPR036890">
    <property type="entry name" value="HATPase_C_sf"/>
</dbReference>
<dbReference type="PANTHER" id="PTHR24421:SF10">
    <property type="entry name" value="NITRATE_NITRITE SENSOR PROTEIN NARQ"/>
    <property type="match status" value="1"/>
</dbReference>
<evidence type="ECO:0000256" key="6">
    <source>
        <dbReference type="ARBA" id="ARBA00022777"/>
    </source>
</evidence>
<evidence type="ECO:0000256" key="2">
    <source>
        <dbReference type="ARBA" id="ARBA00012438"/>
    </source>
</evidence>
<dbReference type="Pfam" id="PF02518">
    <property type="entry name" value="HATPase_c"/>
    <property type="match status" value="1"/>
</dbReference>
<evidence type="ECO:0000256" key="3">
    <source>
        <dbReference type="ARBA" id="ARBA00022553"/>
    </source>
</evidence>
<dbReference type="EC" id="2.7.13.3" evidence="2"/>
<feature type="transmembrane region" description="Helical" evidence="9">
    <location>
        <begin position="35"/>
        <end position="54"/>
    </location>
</feature>
<feature type="transmembrane region" description="Helical" evidence="9">
    <location>
        <begin position="83"/>
        <end position="99"/>
    </location>
</feature>
<keyword evidence="3" id="KW-0597">Phosphoprotein</keyword>
<dbReference type="CDD" id="cd16917">
    <property type="entry name" value="HATPase_UhpB-NarQ-NarX-like"/>
    <property type="match status" value="1"/>
</dbReference>
<evidence type="ECO:0000313" key="14">
    <source>
        <dbReference type="Proteomes" id="UP001501470"/>
    </source>
</evidence>
<keyword evidence="5" id="KW-0547">Nucleotide-binding</keyword>
<name>A0ABN1ZMN0_9ACTN</name>
<dbReference type="Pfam" id="PF23539">
    <property type="entry name" value="DUF7134"/>
    <property type="match status" value="1"/>
</dbReference>
<feature type="domain" description="Histidine kinase/HSP90-like ATPase" evidence="10">
    <location>
        <begin position="298"/>
        <end position="384"/>
    </location>
</feature>
<dbReference type="InterPro" id="IPR011712">
    <property type="entry name" value="Sig_transdc_His_kin_sub3_dim/P"/>
</dbReference>
<dbReference type="Pfam" id="PF07730">
    <property type="entry name" value="HisKA_3"/>
    <property type="match status" value="1"/>
</dbReference>
<dbReference type="EMBL" id="BAAAQD010000001">
    <property type="protein sequence ID" value="GAA1501198.1"/>
    <property type="molecule type" value="Genomic_DNA"/>
</dbReference>
<feature type="domain" description="Signal transduction histidine kinase subgroup 3 dimerisation and phosphoacceptor" evidence="11">
    <location>
        <begin position="184"/>
        <end position="250"/>
    </location>
</feature>
<dbReference type="PANTHER" id="PTHR24421">
    <property type="entry name" value="NITRATE/NITRITE SENSOR PROTEIN NARX-RELATED"/>
    <property type="match status" value="1"/>
</dbReference>
<keyword evidence="9" id="KW-0472">Membrane</keyword>
<evidence type="ECO:0000256" key="1">
    <source>
        <dbReference type="ARBA" id="ARBA00000085"/>
    </source>
</evidence>